<evidence type="ECO:0000313" key="3">
    <source>
        <dbReference type="Proteomes" id="UP000238605"/>
    </source>
</evidence>
<feature type="transmembrane region" description="Helical" evidence="1">
    <location>
        <begin position="131"/>
        <end position="149"/>
    </location>
</feature>
<name>A0A2S5SXH4_9BURK</name>
<dbReference type="Proteomes" id="UP000238605">
    <property type="component" value="Unassembled WGS sequence"/>
</dbReference>
<protein>
    <submittedName>
        <fullName evidence="2">DUF2214 domain-containing protein</fullName>
    </submittedName>
</protein>
<keyword evidence="1" id="KW-0812">Transmembrane</keyword>
<feature type="transmembrane region" description="Helical" evidence="1">
    <location>
        <begin position="78"/>
        <end position="95"/>
    </location>
</feature>
<dbReference type="InterPro" id="IPR018706">
    <property type="entry name" value="DUF2214_membrane"/>
</dbReference>
<dbReference type="EMBL" id="PSNX01000003">
    <property type="protein sequence ID" value="PPE67267.1"/>
    <property type="molecule type" value="Genomic_DNA"/>
</dbReference>
<dbReference type="RefSeq" id="WP_104301088.1">
    <property type="nucleotide sequence ID" value="NZ_PSNX01000003.1"/>
</dbReference>
<reference evidence="2 3" key="1">
    <citation type="submission" date="2018-02" db="EMBL/GenBank/DDBJ databases">
        <title>Reclassifiation of [Polyangium] brachysporum DSM 7029 as Guopingzhaonella breviflexa gen. nov., sp. nov., a member of the family Comamonadaceae.</title>
        <authorList>
            <person name="Tang B."/>
        </authorList>
    </citation>
    <scope>NUCLEOTIDE SEQUENCE [LARGE SCALE GENOMIC DNA]</scope>
    <source>
        <strain evidence="2 3">BCRC 80649</strain>
    </source>
</reference>
<keyword evidence="3" id="KW-1185">Reference proteome</keyword>
<evidence type="ECO:0000313" key="2">
    <source>
        <dbReference type="EMBL" id="PPE67267.1"/>
    </source>
</evidence>
<sequence length="151" mass="16808">MLLEALLAYAHIGAILGLVVFMTSQAALCRVEWMNEAVVHRLGRLDRLTDIAALTVLATGLARAWWGAKGWDWTWSQPLLHLKLTVFIVIGLMALPPARAYRRWRAALAAGQGLPSEGEVRQARRWVMIQAHVLLLLPLAGTLLARGIWTR</sequence>
<comment type="caution">
    <text evidence="2">The sequence shown here is derived from an EMBL/GenBank/DDBJ whole genome shotgun (WGS) entry which is preliminary data.</text>
</comment>
<feature type="transmembrane region" description="Helical" evidence="1">
    <location>
        <begin position="6"/>
        <end position="28"/>
    </location>
</feature>
<organism evidence="2 3">
    <name type="scientific">Caldimonas caldifontis</name>
    <dbReference type="NCBI Taxonomy" id="1452508"/>
    <lineage>
        <taxon>Bacteria</taxon>
        <taxon>Pseudomonadati</taxon>
        <taxon>Pseudomonadota</taxon>
        <taxon>Betaproteobacteria</taxon>
        <taxon>Burkholderiales</taxon>
        <taxon>Sphaerotilaceae</taxon>
        <taxon>Caldimonas</taxon>
    </lineage>
</organism>
<evidence type="ECO:0000256" key="1">
    <source>
        <dbReference type="SAM" id="Phobius"/>
    </source>
</evidence>
<dbReference type="AlphaFoldDB" id="A0A2S5SXH4"/>
<proteinExistence type="predicted"/>
<keyword evidence="1" id="KW-0472">Membrane</keyword>
<keyword evidence="1" id="KW-1133">Transmembrane helix</keyword>
<gene>
    <name evidence="2" type="ORF">C1704_03610</name>
</gene>
<dbReference type="Pfam" id="PF09980">
    <property type="entry name" value="DUF2214"/>
    <property type="match status" value="1"/>
</dbReference>
<accession>A0A2S5SXH4</accession>
<dbReference type="OrthoDB" id="826511at2"/>